<dbReference type="RefSeq" id="WP_048094776.1">
    <property type="nucleotide sequence ID" value="NZ_CP011267.1"/>
</dbReference>
<protein>
    <submittedName>
        <fullName evidence="8">CoB--CoM heterodisulfide reductase</fullName>
    </submittedName>
</protein>
<gene>
    <name evidence="8" type="ORF">GAH_00753</name>
</gene>
<keyword evidence="3" id="KW-0479">Metal-binding</keyword>
<reference evidence="8 9" key="1">
    <citation type="submission" date="2015-04" db="EMBL/GenBank/DDBJ databases">
        <title>The complete genome sequence of the hyperthermophilic, obligate iron-reducing archaeon Geoglobus ahangari strain 234T.</title>
        <authorList>
            <person name="Manzella M.P."/>
            <person name="Holmes D.E."/>
            <person name="Rocheleau J.M."/>
            <person name="Chung A."/>
            <person name="Reguera G."/>
            <person name="Kashefi K."/>
        </authorList>
    </citation>
    <scope>NUCLEOTIDE SEQUENCE [LARGE SCALE GENOMIC DNA]</scope>
    <source>
        <strain evidence="8 9">234</strain>
    </source>
</reference>
<dbReference type="GO" id="GO:0016491">
    <property type="term" value="F:oxidoreductase activity"/>
    <property type="evidence" value="ECO:0007669"/>
    <property type="project" value="UniProtKB-KW"/>
</dbReference>
<accession>A0A0F7IGV8</accession>
<organism evidence="8 9">
    <name type="scientific">Geoglobus ahangari</name>
    <dbReference type="NCBI Taxonomy" id="113653"/>
    <lineage>
        <taxon>Archaea</taxon>
        <taxon>Methanobacteriati</taxon>
        <taxon>Methanobacteriota</taxon>
        <taxon>Archaeoglobi</taxon>
        <taxon>Archaeoglobales</taxon>
        <taxon>Archaeoglobaceae</taxon>
        <taxon>Geoglobus</taxon>
    </lineage>
</organism>
<dbReference type="Pfam" id="PF02754">
    <property type="entry name" value="CCG"/>
    <property type="match status" value="2"/>
</dbReference>
<dbReference type="STRING" id="113653.GAH_00753"/>
<sequence length="391" mass="44770">MKLSSKFIEDEAFVCVQCHYCRVCPAFQSLKWESVSPRGRMYLLKGIAKGQIEPDSIAVEDFYKCTTCGACEVVCQTSIPLIEVWERARAEFVEAGKAPLPAHRKMREVAEKNGNPYGEKRGERSRWAEGFQFKDKAETIYFAGCTASYRMYELARNTVEFLNKAGIDYTYAGEDEYCCGSPFLRTGQRDIAKKFFLKNYEEWKRRGVRRILTTCSGCFRTIAKDYPEISEEFGLEWDFEVVHTSQLIHQLVEEGKVEFEEWSERVTYHDPCHLGRHMGVYEEPRVVLEKMGAEIVEMEHSRENALCCGAGGGVKSQFKELAMDMGKRRIEEAKETKAKYLVSCCPFCKLHLKQASEGEMEVIDLIELVNSRAKVLNNPGTKAGEQTDRRS</sequence>
<dbReference type="GO" id="GO:0005886">
    <property type="term" value="C:plasma membrane"/>
    <property type="evidence" value="ECO:0007669"/>
    <property type="project" value="TreeGrafter"/>
</dbReference>
<dbReference type="Pfam" id="PF13183">
    <property type="entry name" value="Fer4_8"/>
    <property type="match status" value="1"/>
</dbReference>
<dbReference type="HOGENOM" id="CLU_023081_2_0_2"/>
<dbReference type="OrthoDB" id="42878at2157"/>
<evidence type="ECO:0000256" key="3">
    <source>
        <dbReference type="ARBA" id="ARBA00022723"/>
    </source>
</evidence>
<feature type="domain" description="4Fe-4S ferredoxin-type" evidence="7">
    <location>
        <begin position="55"/>
        <end position="84"/>
    </location>
</feature>
<dbReference type="SUPFAM" id="SSF46548">
    <property type="entry name" value="alpha-helical ferredoxin"/>
    <property type="match status" value="1"/>
</dbReference>
<dbReference type="GO" id="GO:0046872">
    <property type="term" value="F:metal ion binding"/>
    <property type="evidence" value="ECO:0007669"/>
    <property type="project" value="UniProtKB-KW"/>
</dbReference>
<evidence type="ECO:0000313" key="8">
    <source>
        <dbReference type="EMBL" id="AKG91912.1"/>
    </source>
</evidence>
<keyword evidence="4" id="KW-0560">Oxidoreductase</keyword>
<dbReference type="Proteomes" id="UP000034723">
    <property type="component" value="Chromosome"/>
</dbReference>
<dbReference type="PANTHER" id="PTHR43255">
    <property type="entry name" value="IRON-SULFUR-BINDING OXIDOREDUCTASE FADF-RELATED-RELATED"/>
    <property type="match status" value="1"/>
</dbReference>
<keyword evidence="5" id="KW-0408">Iron</keyword>
<dbReference type="InterPro" id="IPR051460">
    <property type="entry name" value="HdrC_iron-sulfur_subunit"/>
</dbReference>
<evidence type="ECO:0000256" key="2">
    <source>
        <dbReference type="ARBA" id="ARBA00022485"/>
    </source>
</evidence>
<evidence type="ECO:0000256" key="6">
    <source>
        <dbReference type="ARBA" id="ARBA00023014"/>
    </source>
</evidence>
<dbReference type="PANTHER" id="PTHR43255:SF1">
    <property type="entry name" value="IRON-SULFUR-BINDING OXIDOREDUCTASE FADF-RELATED"/>
    <property type="match status" value="1"/>
</dbReference>
<keyword evidence="2" id="KW-0004">4Fe-4S</keyword>
<name>A0A0F7IGV8_9EURY</name>
<dbReference type="PROSITE" id="PS51379">
    <property type="entry name" value="4FE4S_FER_2"/>
    <property type="match status" value="1"/>
</dbReference>
<evidence type="ECO:0000313" key="9">
    <source>
        <dbReference type="Proteomes" id="UP000034723"/>
    </source>
</evidence>
<dbReference type="GO" id="GO:0051539">
    <property type="term" value="F:4 iron, 4 sulfur cluster binding"/>
    <property type="evidence" value="ECO:0007669"/>
    <property type="project" value="UniProtKB-KW"/>
</dbReference>
<dbReference type="InParanoid" id="A0A0F7IGV8"/>
<evidence type="ECO:0000259" key="7">
    <source>
        <dbReference type="PROSITE" id="PS51379"/>
    </source>
</evidence>
<keyword evidence="6" id="KW-0411">Iron-sulfur</keyword>
<evidence type="ECO:0000256" key="4">
    <source>
        <dbReference type="ARBA" id="ARBA00023002"/>
    </source>
</evidence>
<proteinExistence type="inferred from homology"/>
<dbReference type="PATRIC" id="fig|113653.22.peg.753"/>
<comment type="similarity">
    <text evidence="1">Belongs to the HdrC family.</text>
</comment>
<dbReference type="GeneID" id="24803335"/>
<dbReference type="InterPro" id="IPR017896">
    <property type="entry name" value="4Fe4S_Fe-S-bd"/>
</dbReference>
<dbReference type="Gene3D" id="1.10.1060.10">
    <property type="entry name" value="Alpha-helical ferredoxin"/>
    <property type="match status" value="1"/>
</dbReference>
<dbReference type="AlphaFoldDB" id="A0A0F7IGV8"/>
<dbReference type="FunCoup" id="A0A0F7IGV8">
    <property type="interactions" value="58"/>
</dbReference>
<dbReference type="InterPro" id="IPR009051">
    <property type="entry name" value="Helical_ferredxn"/>
</dbReference>
<dbReference type="KEGG" id="gah:GAH_00753"/>
<evidence type="ECO:0000256" key="1">
    <source>
        <dbReference type="ARBA" id="ARBA00007097"/>
    </source>
</evidence>
<dbReference type="InterPro" id="IPR004017">
    <property type="entry name" value="Cys_rich_dom"/>
</dbReference>
<keyword evidence="9" id="KW-1185">Reference proteome</keyword>
<dbReference type="EMBL" id="CP011267">
    <property type="protein sequence ID" value="AKG91912.1"/>
    <property type="molecule type" value="Genomic_DNA"/>
</dbReference>
<evidence type="ECO:0000256" key="5">
    <source>
        <dbReference type="ARBA" id="ARBA00023004"/>
    </source>
</evidence>